<feature type="transmembrane region" description="Helical" evidence="1">
    <location>
        <begin position="32"/>
        <end position="52"/>
    </location>
</feature>
<evidence type="ECO:0000313" key="3">
    <source>
        <dbReference type="EMBL" id="QUB87545.1"/>
    </source>
</evidence>
<feature type="transmembrane region" description="Helical" evidence="1">
    <location>
        <begin position="64"/>
        <end position="81"/>
    </location>
</feature>
<dbReference type="KEGG" id="pfus:ADJ77_01705"/>
<proteinExistence type="predicted"/>
<keyword evidence="1" id="KW-1133">Transmembrane helix</keyword>
<keyword evidence="1" id="KW-0812">Transmembrane</keyword>
<dbReference type="AlphaFoldDB" id="A0A0K1NIT5"/>
<gene>
    <name evidence="2" type="ORF">ADJ77_01705</name>
    <name evidence="3" type="ORF">J5A51_08855</name>
</gene>
<dbReference type="EMBL" id="CP072370">
    <property type="protein sequence ID" value="QUB87545.1"/>
    <property type="molecule type" value="Genomic_DNA"/>
</dbReference>
<evidence type="ECO:0000313" key="4">
    <source>
        <dbReference type="Proteomes" id="UP000060345"/>
    </source>
</evidence>
<organism evidence="2 4">
    <name type="scientific">Prevotella fusca JCM 17724</name>
    <dbReference type="NCBI Taxonomy" id="1236517"/>
    <lineage>
        <taxon>Bacteria</taxon>
        <taxon>Pseudomonadati</taxon>
        <taxon>Bacteroidota</taxon>
        <taxon>Bacteroidia</taxon>
        <taxon>Bacteroidales</taxon>
        <taxon>Prevotellaceae</taxon>
        <taxon>Prevotella</taxon>
    </lineage>
</organism>
<dbReference type="RefSeq" id="WP_025078381.1">
    <property type="nucleotide sequence ID" value="NZ_BAKO01000013.1"/>
</dbReference>
<dbReference type="EMBL" id="CP012074">
    <property type="protein sequence ID" value="AKU68591.1"/>
    <property type="molecule type" value="Genomic_DNA"/>
</dbReference>
<evidence type="ECO:0000313" key="5">
    <source>
        <dbReference type="Proteomes" id="UP000682005"/>
    </source>
</evidence>
<dbReference type="Proteomes" id="UP000060345">
    <property type="component" value="Chromosome 1"/>
</dbReference>
<reference evidence="3 5" key="2">
    <citation type="submission" date="2021-03" db="EMBL/GenBank/DDBJ databases">
        <title>Human Oral Microbial Genomes.</title>
        <authorList>
            <person name="Johnston C.D."/>
            <person name="Chen T."/>
            <person name="Dewhirst F.E."/>
        </authorList>
    </citation>
    <scope>NUCLEOTIDE SEQUENCE [LARGE SCALE GENOMIC DNA]</scope>
    <source>
        <strain evidence="3 5">W1435</strain>
    </source>
</reference>
<dbReference type="OrthoDB" id="9976174at2"/>
<keyword evidence="5" id="KW-1185">Reference proteome</keyword>
<dbReference type="Proteomes" id="UP000682005">
    <property type="component" value="Chromosome 1"/>
</dbReference>
<reference evidence="2 4" key="1">
    <citation type="submission" date="2015-07" db="EMBL/GenBank/DDBJ databases">
        <authorList>
            <person name="Noorani M."/>
        </authorList>
    </citation>
    <scope>NUCLEOTIDE SEQUENCE [LARGE SCALE GENOMIC DNA]</scope>
    <source>
        <strain evidence="2 4">W1435</strain>
    </source>
</reference>
<evidence type="ECO:0000256" key="1">
    <source>
        <dbReference type="SAM" id="Phobius"/>
    </source>
</evidence>
<evidence type="ECO:0000313" key="2">
    <source>
        <dbReference type="EMBL" id="AKU68591.1"/>
    </source>
</evidence>
<keyword evidence="1" id="KW-0472">Membrane</keyword>
<dbReference type="STRING" id="1236517.ADJ77_01705"/>
<protein>
    <submittedName>
        <fullName evidence="2">Uncharacterized protein</fullName>
    </submittedName>
</protein>
<feature type="transmembrane region" description="Helical" evidence="1">
    <location>
        <begin position="104"/>
        <end position="123"/>
    </location>
</feature>
<accession>A0A0K1NIT5</accession>
<sequence>MSRGWFTIFDLIYFTGEWLDEHYHSLRGVDGVGLVFLGTMFALIACLGYLNTSLFHLTGWRENVVMYMSLVLLYLIVYYVYKVRGRHGRVMAHYRGSIYDSPPVHLMVFLGWMFVPVILILLVREVYGKQF</sequence>
<name>A0A0K1NIT5_9BACT</name>